<gene>
    <name evidence="1" type="ORF">SAMN05216178_3886</name>
</gene>
<sequence>MSTPLLNKLQINGYQVLSVNHGPWKVCTAGDRLASFGTREEAMAFAAALPVRRASPATRHR</sequence>
<evidence type="ECO:0000313" key="1">
    <source>
        <dbReference type="EMBL" id="SEC22315.1"/>
    </source>
</evidence>
<protein>
    <recommendedName>
        <fullName evidence="3">DUF2188 domain-containing protein</fullName>
    </recommendedName>
</protein>
<evidence type="ECO:0000313" key="2">
    <source>
        <dbReference type="Proteomes" id="UP000198982"/>
    </source>
</evidence>
<accession>A0A1H4QRS6</accession>
<dbReference type="RefSeq" id="WP_092316166.1">
    <property type="nucleotide sequence ID" value="NZ_FNTJ01000001.1"/>
</dbReference>
<dbReference type="AlphaFoldDB" id="A0A1H4QRS6"/>
<name>A0A1H4QRS6_9PSED</name>
<dbReference type="EMBL" id="FNTJ01000001">
    <property type="protein sequence ID" value="SEC22315.1"/>
    <property type="molecule type" value="Genomic_DNA"/>
</dbReference>
<proteinExistence type="predicted"/>
<organism evidence="1 2">
    <name type="scientific">Pseudomonas saponiphila</name>
    <dbReference type="NCBI Taxonomy" id="556534"/>
    <lineage>
        <taxon>Bacteria</taxon>
        <taxon>Pseudomonadati</taxon>
        <taxon>Pseudomonadota</taxon>
        <taxon>Gammaproteobacteria</taxon>
        <taxon>Pseudomonadales</taxon>
        <taxon>Pseudomonadaceae</taxon>
        <taxon>Pseudomonas</taxon>
    </lineage>
</organism>
<dbReference type="Proteomes" id="UP000198982">
    <property type="component" value="Unassembled WGS sequence"/>
</dbReference>
<evidence type="ECO:0008006" key="3">
    <source>
        <dbReference type="Google" id="ProtNLM"/>
    </source>
</evidence>
<reference evidence="2" key="1">
    <citation type="submission" date="2016-10" db="EMBL/GenBank/DDBJ databases">
        <authorList>
            <person name="Varghese N."/>
            <person name="Submissions S."/>
        </authorList>
    </citation>
    <scope>NUCLEOTIDE SEQUENCE [LARGE SCALE GENOMIC DNA]</scope>
    <source>
        <strain evidence="2">DSM 9751</strain>
    </source>
</reference>
<keyword evidence="2" id="KW-1185">Reference proteome</keyword>